<dbReference type="PANTHER" id="PTHR35174:SF3">
    <property type="entry name" value="BLL7171 PROTEIN"/>
    <property type="match status" value="1"/>
</dbReference>
<dbReference type="PANTHER" id="PTHR35174">
    <property type="entry name" value="BLL7171 PROTEIN-RELATED"/>
    <property type="match status" value="1"/>
</dbReference>
<gene>
    <name evidence="3" type="ORF">ACFQ3T_05400</name>
</gene>
<name>A0ABW3QP70_9PSEU</name>
<dbReference type="EMBL" id="JBHTLK010000015">
    <property type="protein sequence ID" value="MFD1146552.1"/>
    <property type="molecule type" value="Genomic_DNA"/>
</dbReference>
<dbReference type="InterPro" id="IPR005545">
    <property type="entry name" value="YCII"/>
</dbReference>
<comment type="similarity">
    <text evidence="1">Belongs to the YciI family.</text>
</comment>
<dbReference type="Pfam" id="PF03795">
    <property type="entry name" value="YCII"/>
    <property type="match status" value="1"/>
</dbReference>
<evidence type="ECO:0000313" key="4">
    <source>
        <dbReference type="Proteomes" id="UP001597168"/>
    </source>
</evidence>
<dbReference type="Proteomes" id="UP001597168">
    <property type="component" value="Unassembled WGS sequence"/>
</dbReference>
<proteinExistence type="inferred from homology"/>
<dbReference type="InterPro" id="IPR011008">
    <property type="entry name" value="Dimeric_a/b-barrel"/>
</dbReference>
<feature type="domain" description="YCII-related" evidence="2">
    <location>
        <begin position="3"/>
        <end position="106"/>
    </location>
</feature>
<evidence type="ECO:0000259" key="2">
    <source>
        <dbReference type="Pfam" id="PF03795"/>
    </source>
</evidence>
<protein>
    <submittedName>
        <fullName evidence="3">YciI family protein</fullName>
    </submittedName>
</protein>
<evidence type="ECO:0000313" key="3">
    <source>
        <dbReference type="EMBL" id="MFD1146552.1"/>
    </source>
</evidence>
<dbReference type="SUPFAM" id="SSF54909">
    <property type="entry name" value="Dimeric alpha+beta barrel"/>
    <property type="match status" value="1"/>
</dbReference>
<accession>A0ABW3QP70</accession>
<reference evidence="4" key="1">
    <citation type="journal article" date="2019" name="Int. J. Syst. Evol. Microbiol.">
        <title>The Global Catalogue of Microorganisms (GCM) 10K type strain sequencing project: providing services to taxonomists for standard genome sequencing and annotation.</title>
        <authorList>
            <consortium name="The Broad Institute Genomics Platform"/>
            <consortium name="The Broad Institute Genome Sequencing Center for Infectious Disease"/>
            <person name="Wu L."/>
            <person name="Ma J."/>
        </authorList>
    </citation>
    <scope>NUCLEOTIDE SEQUENCE [LARGE SCALE GENOMIC DNA]</scope>
    <source>
        <strain evidence="4">CCUG 60214</strain>
    </source>
</reference>
<dbReference type="RefSeq" id="WP_380720496.1">
    <property type="nucleotide sequence ID" value="NZ_JBHTLK010000015.1"/>
</dbReference>
<dbReference type="Gene3D" id="3.30.70.1060">
    <property type="entry name" value="Dimeric alpha+beta barrel"/>
    <property type="match status" value="1"/>
</dbReference>
<sequence length="134" mass="14208">MAKFLLLMNYGPAANCDVPIEQWDPKDVAAHIRFQQDLGQELTENGELVDGQGLAHPSLAKTVTFTGSGAPVVTDGPFPESKELLAGYWMVDTTLERALEIAAKASAAPGPNGVPLGQPIEVRELMSAPPSPDL</sequence>
<organism evidence="3 4">
    <name type="scientific">Saccharothrix hoggarensis</name>
    <dbReference type="NCBI Taxonomy" id="913853"/>
    <lineage>
        <taxon>Bacteria</taxon>
        <taxon>Bacillati</taxon>
        <taxon>Actinomycetota</taxon>
        <taxon>Actinomycetes</taxon>
        <taxon>Pseudonocardiales</taxon>
        <taxon>Pseudonocardiaceae</taxon>
        <taxon>Saccharothrix</taxon>
    </lineage>
</organism>
<comment type="caution">
    <text evidence="3">The sequence shown here is derived from an EMBL/GenBank/DDBJ whole genome shotgun (WGS) entry which is preliminary data.</text>
</comment>
<keyword evidence="4" id="KW-1185">Reference proteome</keyword>
<evidence type="ECO:0000256" key="1">
    <source>
        <dbReference type="ARBA" id="ARBA00007689"/>
    </source>
</evidence>